<feature type="region of interest" description="Disordered" evidence="8">
    <location>
        <begin position="120"/>
        <end position="146"/>
    </location>
</feature>
<dbReference type="InterPro" id="IPR001005">
    <property type="entry name" value="SANT/Myb"/>
</dbReference>
<dbReference type="PANTHER" id="PTHR47997">
    <property type="entry name" value="MYB DOMAIN PROTEIN 55"/>
    <property type="match status" value="1"/>
</dbReference>
<dbReference type="FunFam" id="1.10.10.60:FF:000371">
    <property type="entry name" value="MYB transcription factor"/>
    <property type="match status" value="1"/>
</dbReference>
<accession>A0A6N2BYE8</accession>
<sequence>MGCKLAAEKPKQKHKKGLWSPDEDDRLKNYIIKHGHGCWSSVPINAGLQRNGKSCRLRWINYLRPGLKRGAFSLEEEDIILTLHAMFGNKWSQIAQQLPGRTDNEIKNHWHSYLKKRVSKMGENEGHTKPGKTDSSPSLKKLTPQNSSLDSFEHMEGSLADSDQSVYPRETQKSNLPKVLFAEWLSLDQFNGQDFQNSGSFSFEPCKSNFVYNNNAELHDIFMHSLPMNNDDGSSSYGNGVNQEVLHNDIFPPQLKFEDTLSGNGFEEFMSREFNINDDVMYI</sequence>
<evidence type="ECO:0000256" key="8">
    <source>
        <dbReference type="SAM" id="MobiDB-lite"/>
    </source>
</evidence>
<evidence type="ECO:0000256" key="2">
    <source>
        <dbReference type="ARBA" id="ARBA00022737"/>
    </source>
</evidence>
<dbReference type="FunFam" id="1.10.10.60:FF:000077">
    <property type="entry name" value="MYB transcription factor"/>
    <property type="match status" value="1"/>
</dbReference>
<keyword evidence="6" id="KW-0804">Transcription</keyword>
<evidence type="ECO:0000256" key="7">
    <source>
        <dbReference type="ARBA" id="ARBA00023242"/>
    </source>
</evidence>
<keyword evidence="4" id="KW-0238">DNA-binding</keyword>
<feature type="domain" description="Myb-like" evidence="9">
    <location>
        <begin position="11"/>
        <end position="63"/>
    </location>
</feature>
<keyword evidence="7" id="KW-0539">Nucleus</keyword>
<dbReference type="InterPro" id="IPR017930">
    <property type="entry name" value="Myb_dom"/>
</dbReference>
<comment type="subcellular location">
    <subcellularLocation>
        <location evidence="1">Nucleus</location>
    </subcellularLocation>
</comment>
<dbReference type="GO" id="GO:0010597">
    <property type="term" value="P:green leaf volatile biosynthetic process"/>
    <property type="evidence" value="ECO:0007669"/>
    <property type="project" value="UniProtKB-ARBA"/>
</dbReference>
<dbReference type="GO" id="GO:0005634">
    <property type="term" value="C:nucleus"/>
    <property type="evidence" value="ECO:0007669"/>
    <property type="project" value="UniProtKB-SubCell"/>
</dbReference>
<name>A0A6N2BYE8_SOLCI</name>
<dbReference type="PANTHER" id="PTHR47997:SF71">
    <property type="entry name" value="TRANSCRIPTION REPRESSOR MYB6-LIKE"/>
    <property type="match status" value="1"/>
</dbReference>
<feature type="domain" description="Myb-like" evidence="9">
    <location>
        <begin position="64"/>
        <end position="114"/>
    </location>
</feature>
<evidence type="ECO:0000313" key="11">
    <source>
        <dbReference type="EMBL" id="TMX00267.1"/>
    </source>
</evidence>
<feature type="domain" description="HTH myb-type" evidence="10">
    <location>
        <begin position="11"/>
        <end position="63"/>
    </location>
</feature>
<dbReference type="CDD" id="cd00167">
    <property type="entry name" value="SANT"/>
    <property type="match status" value="2"/>
</dbReference>
<dbReference type="AlphaFoldDB" id="A0A6N2BYE8"/>
<dbReference type="Pfam" id="PF00249">
    <property type="entry name" value="Myb_DNA-binding"/>
    <property type="match status" value="2"/>
</dbReference>
<protein>
    <submittedName>
        <fullName evidence="11">Uncharacterized protein</fullName>
    </submittedName>
</protein>
<dbReference type="InterPro" id="IPR009057">
    <property type="entry name" value="Homeodomain-like_sf"/>
</dbReference>
<dbReference type="Gene3D" id="1.10.10.60">
    <property type="entry name" value="Homeodomain-like"/>
    <property type="match status" value="2"/>
</dbReference>
<comment type="caution">
    <text evidence="11">The sequence shown here is derived from an EMBL/GenBank/DDBJ whole genome shotgun (WGS) entry which is preliminary data.</text>
</comment>
<keyword evidence="5" id="KW-0010">Activator</keyword>
<feature type="compositionally biased region" description="Basic and acidic residues" evidence="8">
    <location>
        <begin position="120"/>
        <end position="132"/>
    </location>
</feature>
<dbReference type="GO" id="GO:0000976">
    <property type="term" value="F:transcription cis-regulatory region binding"/>
    <property type="evidence" value="ECO:0007669"/>
    <property type="project" value="UniProtKB-ARBA"/>
</dbReference>
<evidence type="ECO:0000256" key="6">
    <source>
        <dbReference type="ARBA" id="ARBA00023163"/>
    </source>
</evidence>
<feature type="compositionally biased region" description="Polar residues" evidence="8">
    <location>
        <begin position="133"/>
        <end position="146"/>
    </location>
</feature>
<evidence type="ECO:0000256" key="3">
    <source>
        <dbReference type="ARBA" id="ARBA00023015"/>
    </source>
</evidence>
<keyword evidence="2" id="KW-0677">Repeat</keyword>
<dbReference type="GO" id="GO:0045893">
    <property type="term" value="P:positive regulation of DNA-templated transcription"/>
    <property type="evidence" value="ECO:0007669"/>
    <property type="project" value="UniProtKB-ARBA"/>
</dbReference>
<dbReference type="PROSITE" id="PS50090">
    <property type="entry name" value="MYB_LIKE"/>
    <property type="match status" value="2"/>
</dbReference>
<dbReference type="InterPro" id="IPR051953">
    <property type="entry name" value="Plant_SW-associated_TFs"/>
</dbReference>
<keyword evidence="3" id="KW-0805">Transcription regulation</keyword>
<reference evidence="11" key="1">
    <citation type="submission" date="2019-05" db="EMBL/GenBank/DDBJ databases">
        <title>The de novo reference genome and transcriptome assemblies of the wild tomato species Solanum chilense.</title>
        <authorList>
            <person name="Stam R."/>
            <person name="Nosenko T."/>
            <person name="Hoerger A.C."/>
            <person name="Stephan W."/>
            <person name="Seidel M.A."/>
            <person name="Kuhn J.M.M."/>
            <person name="Haberer G."/>
            <person name="Tellier A."/>
        </authorList>
    </citation>
    <scope>NUCLEOTIDE SEQUENCE</scope>
    <source>
        <tissue evidence="11">Mature leaves</tissue>
    </source>
</reference>
<dbReference type="SUPFAM" id="SSF46689">
    <property type="entry name" value="Homeodomain-like"/>
    <property type="match status" value="1"/>
</dbReference>
<dbReference type="SMART" id="SM00717">
    <property type="entry name" value="SANT"/>
    <property type="match status" value="2"/>
</dbReference>
<organism evidence="11">
    <name type="scientific">Solanum chilense</name>
    <name type="common">Tomato</name>
    <name type="synonym">Lycopersicon chilense</name>
    <dbReference type="NCBI Taxonomy" id="4083"/>
    <lineage>
        <taxon>Eukaryota</taxon>
        <taxon>Viridiplantae</taxon>
        <taxon>Streptophyta</taxon>
        <taxon>Embryophyta</taxon>
        <taxon>Tracheophyta</taxon>
        <taxon>Spermatophyta</taxon>
        <taxon>Magnoliopsida</taxon>
        <taxon>eudicotyledons</taxon>
        <taxon>Gunneridae</taxon>
        <taxon>Pentapetalae</taxon>
        <taxon>asterids</taxon>
        <taxon>lamiids</taxon>
        <taxon>Solanales</taxon>
        <taxon>Solanaceae</taxon>
        <taxon>Solanoideae</taxon>
        <taxon>Solaneae</taxon>
        <taxon>Solanum</taxon>
        <taxon>Solanum subgen. Lycopersicon</taxon>
    </lineage>
</organism>
<feature type="domain" description="HTH myb-type" evidence="10">
    <location>
        <begin position="64"/>
        <end position="118"/>
    </location>
</feature>
<proteinExistence type="predicted"/>
<dbReference type="EMBL" id="RXGB01001104">
    <property type="protein sequence ID" value="TMX00267.1"/>
    <property type="molecule type" value="Genomic_DNA"/>
</dbReference>
<evidence type="ECO:0000259" key="10">
    <source>
        <dbReference type="PROSITE" id="PS51294"/>
    </source>
</evidence>
<evidence type="ECO:0000256" key="5">
    <source>
        <dbReference type="ARBA" id="ARBA00023159"/>
    </source>
</evidence>
<evidence type="ECO:0000259" key="9">
    <source>
        <dbReference type="PROSITE" id="PS50090"/>
    </source>
</evidence>
<evidence type="ECO:0000256" key="1">
    <source>
        <dbReference type="ARBA" id="ARBA00004123"/>
    </source>
</evidence>
<gene>
    <name evidence="11" type="ORF">EJD97_001099</name>
</gene>
<evidence type="ECO:0000256" key="4">
    <source>
        <dbReference type="ARBA" id="ARBA00023125"/>
    </source>
</evidence>
<dbReference type="PROSITE" id="PS51294">
    <property type="entry name" value="HTH_MYB"/>
    <property type="match status" value="2"/>
</dbReference>